<dbReference type="OrthoDB" id="616263at2759"/>
<proteinExistence type="predicted"/>
<dbReference type="Gene3D" id="1.10.10.10">
    <property type="entry name" value="Winged helix-like DNA-binding domain superfamily/Winged helix DNA-binding domain"/>
    <property type="match status" value="1"/>
</dbReference>
<dbReference type="InterPro" id="IPR036388">
    <property type="entry name" value="WH-like_DNA-bd_sf"/>
</dbReference>
<protein>
    <recommendedName>
        <fullName evidence="3">Mariner Mos1 transposase</fullName>
    </recommendedName>
</protein>
<sequence length="121" mass="14176">MLCWKQHADMDLDASKIVILMSKIKRNSPEEMEASLHEDSCQTRAELAELGVDHTTVSKCLKALGMIQKQWVPYQLKPRDVEQHLFTRDQLFQRQKKKGFLHHFVIGDKKMDMLPLKLESR</sequence>
<name>A0A4Y2I8B2_ARAVE</name>
<dbReference type="EMBL" id="BGPR01105684">
    <property type="protein sequence ID" value="GBM73865.1"/>
    <property type="molecule type" value="Genomic_DNA"/>
</dbReference>
<accession>A0A4Y2I8B2</accession>
<evidence type="ECO:0000313" key="2">
    <source>
        <dbReference type="Proteomes" id="UP000499080"/>
    </source>
</evidence>
<reference evidence="1 2" key="1">
    <citation type="journal article" date="2019" name="Sci. Rep.">
        <title>Orb-weaving spider Araneus ventricosus genome elucidates the spidroin gene catalogue.</title>
        <authorList>
            <person name="Kono N."/>
            <person name="Nakamura H."/>
            <person name="Ohtoshi R."/>
            <person name="Moran D.A.P."/>
            <person name="Shinohara A."/>
            <person name="Yoshida Y."/>
            <person name="Fujiwara M."/>
            <person name="Mori M."/>
            <person name="Tomita M."/>
            <person name="Arakawa K."/>
        </authorList>
    </citation>
    <scope>NUCLEOTIDE SEQUENCE [LARGE SCALE GENOMIC DNA]</scope>
</reference>
<dbReference type="AlphaFoldDB" id="A0A4Y2I8B2"/>
<evidence type="ECO:0008006" key="3">
    <source>
        <dbReference type="Google" id="ProtNLM"/>
    </source>
</evidence>
<comment type="caution">
    <text evidence="1">The sequence shown here is derived from an EMBL/GenBank/DDBJ whole genome shotgun (WGS) entry which is preliminary data.</text>
</comment>
<organism evidence="1 2">
    <name type="scientific">Araneus ventricosus</name>
    <name type="common">Orbweaver spider</name>
    <name type="synonym">Epeira ventricosa</name>
    <dbReference type="NCBI Taxonomy" id="182803"/>
    <lineage>
        <taxon>Eukaryota</taxon>
        <taxon>Metazoa</taxon>
        <taxon>Ecdysozoa</taxon>
        <taxon>Arthropoda</taxon>
        <taxon>Chelicerata</taxon>
        <taxon>Arachnida</taxon>
        <taxon>Araneae</taxon>
        <taxon>Araneomorphae</taxon>
        <taxon>Entelegynae</taxon>
        <taxon>Araneoidea</taxon>
        <taxon>Araneidae</taxon>
        <taxon>Araneus</taxon>
    </lineage>
</organism>
<gene>
    <name evidence="1" type="ORF">AVEN_90552_1</name>
</gene>
<keyword evidence="2" id="KW-1185">Reference proteome</keyword>
<dbReference type="Proteomes" id="UP000499080">
    <property type="component" value="Unassembled WGS sequence"/>
</dbReference>
<evidence type="ECO:0000313" key="1">
    <source>
        <dbReference type="EMBL" id="GBM73865.1"/>
    </source>
</evidence>